<keyword evidence="9" id="KW-1185">Reference proteome</keyword>
<feature type="transmembrane region" description="Helical" evidence="6">
    <location>
        <begin position="21"/>
        <end position="40"/>
    </location>
</feature>
<evidence type="ECO:0000256" key="5">
    <source>
        <dbReference type="ARBA" id="ARBA00023136"/>
    </source>
</evidence>
<evidence type="ECO:0000259" key="7">
    <source>
        <dbReference type="Pfam" id="PF12698"/>
    </source>
</evidence>
<evidence type="ECO:0000313" key="8">
    <source>
        <dbReference type="EMBL" id="MFI7443466.1"/>
    </source>
</evidence>
<feature type="transmembrane region" description="Helical" evidence="6">
    <location>
        <begin position="190"/>
        <end position="214"/>
    </location>
</feature>
<feature type="transmembrane region" description="Helical" evidence="6">
    <location>
        <begin position="270"/>
        <end position="294"/>
    </location>
</feature>
<feature type="transmembrane region" description="Helical" evidence="6">
    <location>
        <begin position="244"/>
        <end position="264"/>
    </location>
</feature>
<comment type="caution">
    <text evidence="8">The sequence shown here is derived from an EMBL/GenBank/DDBJ whole genome shotgun (WGS) entry which is preliminary data.</text>
</comment>
<reference evidence="8 9" key="1">
    <citation type="submission" date="2024-10" db="EMBL/GenBank/DDBJ databases">
        <title>The Natural Products Discovery Center: Release of the First 8490 Sequenced Strains for Exploring Actinobacteria Biosynthetic Diversity.</title>
        <authorList>
            <person name="Kalkreuter E."/>
            <person name="Kautsar S.A."/>
            <person name="Yang D."/>
            <person name="Bader C.D."/>
            <person name="Teijaro C.N."/>
            <person name="Fluegel L."/>
            <person name="Davis C.M."/>
            <person name="Simpson J.R."/>
            <person name="Lauterbach L."/>
            <person name="Steele A.D."/>
            <person name="Gui C."/>
            <person name="Meng S."/>
            <person name="Li G."/>
            <person name="Viehrig K."/>
            <person name="Ye F."/>
            <person name="Su P."/>
            <person name="Kiefer A.F."/>
            <person name="Nichols A."/>
            <person name="Cepeda A.J."/>
            <person name="Yan W."/>
            <person name="Fan B."/>
            <person name="Jiang Y."/>
            <person name="Adhikari A."/>
            <person name="Zheng C.-J."/>
            <person name="Schuster L."/>
            <person name="Cowan T.M."/>
            <person name="Smanski M.J."/>
            <person name="Chevrette M.G."/>
            <person name="De Carvalho L.P.S."/>
            <person name="Shen B."/>
        </authorList>
    </citation>
    <scope>NUCLEOTIDE SEQUENCE [LARGE SCALE GENOMIC DNA]</scope>
    <source>
        <strain evidence="8 9">NPDC049503</strain>
    </source>
</reference>
<evidence type="ECO:0000313" key="9">
    <source>
        <dbReference type="Proteomes" id="UP001612928"/>
    </source>
</evidence>
<dbReference type="Pfam" id="PF12698">
    <property type="entry name" value="ABC2_membrane_3"/>
    <property type="match status" value="1"/>
</dbReference>
<evidence type="ECO:0000256" key="2">
    <source>
        <dbReference type="ARBA" id="ARBA00022475"/>
    </source>
</evidence>
<accession>A0ABW8A9N0</accession>
<proteinExistence type="predicted"/>
<keyword evidence="5 6" id="KW-0472">Membrane</keyword>
<keyword evidence="2" id="KW-1003">Cell membrane</keyword>
<dbReference type="EMBL" id="JBITMB010000006">
    <property type="protein sequence ID" value="MFI7443466.1"/>
    <property type="molecule type" value="Genomic_DNA"/>
</dbReference>
<comment type="subcellular location">
    <subcellularLocation>
        <location evidence="1">Cell membrane</location>
        <topology evidence="1">Multi-pass membrane protein</topology>
    </subcellularLocation>
</comment>
<evidence type="ECO:0000256" key="3">
    <source>
        <dbReference type="ARBA" id="ARBA00022692"/>
    </source>
</evidence>
<evidence type="ECO:0000256" key="4">
    <source>
        <dbReference type="ARBA" id="ARBA00022989"/>
    </source>
</evidence>
<dbReference type="InterPro" id="IPR051449">
    <property type="entry name" value="ABC-2_transporter_component"/>
</dbReference>
<feature type="domain" description="ABC-2 type transporter transmembrane" evidence="7">
    <location>
        <begin position="21"/>
        <end position="376"/>
    </location>
</feature>
<dbReference type="InterPro" id="IPR013525">
    <property type="entry name" value="ABC2_TM"/>
</dbReference>
<protein>
    <submittedName>
        <fullName evidence="8">ABC transporter permease</fullName>
    </submittedName>
</protein>
<sequence length="385" mass="40858">MKILVIGLLNLRRLFRDRSNIFFVIVVPFLMIFMMGLMFGGGQPHRLGLVGGDGGPLAGRLATALAGREDVDVVPMATEDEVRTAVERGRVQGGVVIPSTYDADQRAGRQVQIRYMIRPNDMRALDVGTWVRSAVPREAALLRAARFGAAEGTTTFDQGLQVAQRAQVPGVEVQVTTAGRSVFPEGFSQFALSAPPLLLLYTFLTSLTAAIGLVETRLTGISARMYATPTTAWSIVAGETMGRLLIALFQGLLIMLGSGLLFQVRWGDPLAAAVLLAVFSMIGAGAAMVMASLFRTPGAAISLAAILGIGLGALGGTMVPLETFSPTMQTVAHFTPHAWGYEAFVTLVRHGGGIADVLPQLGALTAFAAVLLPLGAWLQRRAITR</sequence>
<dbReference type="PANTHER" id="PTHR30294:SF38">
    <property type="entry name" value="TRANSPORT PERMEASE PROTEIN"/>
    <property type="match status" value="1"/>
</dbReference>
<dbReference type="PANTHER" id="PTHR30294">
    <property type="entry name" value="MEMBRANE COMPONENT OF ABC TRANSPORTER YHHJ-RELATED"/>
    <property type="match status" value="1"/>
</dbReference>
<name>A0ABW8A9N0_9ACTN</name>
<evidence type="ECO:0000256" key="6">
    <source>
        <dbReference type="SAM" id="Phobius"/>
    </source>
</evidence>
<organism evidence="8 9">
    <name type="scientific">Nonomuraea indica</name>
    <dbReference type="NCBI Taxonomy" id="1581193"/>
    <lineage>
        <taxon>Bacteria</taxon>
        <taxon>Bacillati</taxon>
        <taxon>Actinomycetota</taxon>
        <taxon>Actinomycetes</taxon>
        <taxon>Streptosporangiales</taxon>
        <taxon>Streptosporangiaceae</taxon>
        <taxon>Nonomuraea</taxon>
    </lineage>
</organism>
<dbReference type="Proteomes" id="UP001612928">
    <property type="component" value="Unassembled WGS sequence"/>
</dbReference>
<keyword evidence="3 6" id="KW-0812">Transmembrane</keyword>
<feature type="transmembrane region" description="Helical" evidence="6">
    <location>
        <begin position="301"/>
        <end position="321"/>
    </location>
</feature>
<evidence type="ECO:0000256" key="1">
    <source>
        <dbReference type="ARBA" id="ARBA00004651"/>
    </source>
</evidence>
<dbReference type="RefSeq" id="WP_397023631.1">
    <property type="nucleotide sequence ID" value="NZ_JBITMB010000006.1"/>
</dbReference>
<gene>
    <name evidence="8" type="ORF">ACIBP5_26145</name>
</gene>
<keyword evidence="4 6" id="KW-1133">Transmembrane helix</keyword>
<feature type="transmembrane region" description="Helical" evidence="6">
    <location>
        <begin position="357"/>
        <end position="378"/>
    </location>
</feature>